<dbReference type="InterPro" id="IPR006211">
    <property type="entry name" value="Furin-like_Cys-rich_dom"/>
</dbReference>
<dbReference type="SMART" id="SM00219">
    <property type="entry name" value="TyrKc"/>
    <property type="match status" value="1"/>
</dbReference>
<dbReference type="InterPro" id="IPR011009">
    <property type="entry name" value="Kinase-like_dom_sf"/>
</dbReference>
<dbReference type="GO" id="GO:0009925">
    <property type="term" value="C:basal plasma membrane"/>
    <property type="evidence" value="ECO:0007669"/>
    <property type="project" value="TreeGrafter"/>
</dbReference>
<dbReference type="PANTHER" id="PTHR24416:SF566">
    <property type="entry name" value="EPIDERMAL GROWTH FACTOR RECEPTOR"/>
    <property type="match status" value="1"/>
</dbReference>
<dbReference type="InterPro" id="IPR036941">
    <property type="entry name" value="Rcpt_L-dom_sf"/>
</dbReference>
<keyword evidence="10 17" id="KW-1133">Transmembrane helix</keyword>
<evidence type="ECO:0000259" key="18">
    <source>
        <dbReference type="PROSITE" id="PS50011"/>
    </source>
</evidence>
<evidence type="ECO:0000256" key="10">
    <source>
        <dbReference type="ARBA" id="ARBA00022989"/>
    </source>
</evidence>
<dbReference type="GO" id="GO:0007169">
    <property type="term" value="P:cell surface receptor protein tyrosine kinase signaling pathway"/>
    <property type="evidence" value="ECO:0007669"/>
    <property type="project" value="TreeGrafter"/>
</dbReference>
<evidence type="ECO:0000256" key="15">
    <source>
        <dbReference type="ARBA" id="ARBA00051243"/>
    </source>
</evidence>
<dbReference type="GO" id="GO:0043066">
    <property type="term" value="P:negative regulation of apoptotic process"/>
    <property type="evidence" value="ECO:0007669"/>
    <property type="project" value="TreeGrafter"/>
</dbReference>
<evidence type="ECO:0000313" key="20">
    <source>
        <dbReference type="Proteomes" id="UP000321570"/>
    </source>
</evidence>
<comment type="subcellular location">
    <subcellularLocation>
        <location evidence="1">Endomembrane system</location>
    </subcellularLocation>
    <subcellularLocation>
        <location evidence="2">Membrane</location>
        <topology evidence="2">Single-pass type I membrane protein</topology>
    </subcellularLocation>
</comment>
<dbReference type="CDD" id="cd00192">
    <property type="entry name" value="PTKc"/>
    <property type="match status" value="1"/>
</dbReference>
<dbReference type="InterPro" id="IPR000494">
    <property type="entry name" value="Rcpt_L-dom"/>
</dbReference>
<dbReference type="InterPro" id="IPR006212">
    <property type="entry name" value="Furin_repeat"/>
</dbReference>
<dbReference type="GO" id="GO:0005524">
    <property type="term" value="F:ATP binding"/>
    <property type="evidence" value="ECO:0007669"/>
    <property type="project" value="UniProtKB-KW"/>
</dbReference>
<evidence type="ECO:0000256" key="5">
    <source>
        <dbReference type="ARBA" id="ARBA00022679"/>
    </source>
</evidence>
<dbReference type="Pfam" id="PF07714">
    <property type="entry name" value="PK_Tyr_Ser-Thr"/>
    <property type="match status" value="1"/>
</dbReference>
<evidence type="ECO:0000313" key="19">
    <source>
        <dbReference type="EMBL" id="VUZ43862.1"/>
    </source>
</evidence>
<keyword evidence="7" id="KW-0547">Nucleotide-binding</keyword>
<sequence length="1589" mass="176137">MNEISGFPIDGSYEYIKRLFSSHCTHIIGNLILYGLHPSTDGTEPDLDFLKSIEEISGFLIIMNSSIREIPLSSLKVIRGQGVGYKIHDDLPPAALLIRHNYDSNRILHRINFNQLRAIENGDVYMFDNPSGCNLIGGLVFKNLFTNPAEQRFHNSLDMDLPIVDSSLNETCQSTNSGALVESSRGRCKKHNCDWCFQTSHLGSESEEHCCHPSCLGGCNGLTESDCFACKNFYDGEKCLESCPKPATIQHYRLALNVHFKYEFNGFCVDECPETLMAEGSRCVSECTPGLYYASGQFCIPCGENCSKICYTGGSSLDATTLASLANCTTLSGNLIISEESYGYGHRKNLPIKSSEELWALHSLQEVTGFVHLDLRRHPTPLKNLTFLENLRKIGGANFHISLAVLHGGIEFAGLHRLKDSPQGNISFIESPNLCYVQTINAMGIREGNFEIHLHNLSTAAECRAKGAYCHPTCNPEFGCWGPRREDCIRCHSHSIEDTICVNSCTELPGYYEAPREDMSAGLAITSPNNPMTRRLQLARLAAGHIMDGTDKEKSTNSKASITCTRCHPECAQTCTGPGPDRCVGPCKHASFGDECVAECPYHTFLDVRKGVCIPCNPKCHQRAVIRKPVCSGTGNYPGSGGCNKCEMFLEFISFDGLLKEHSARTQHGALLCMRGACPKGTFRTIEPVDSASRFGPFVEEGVHAVPVCRSCHSLCRTCNGYSVLRATNTTPGCLDCQGFWFKDTCVKECPEDLTFQISLTHPPEVHIAYHFRQSLDGRGLFLPSNLPSPIRGSDKFPRPQLWSRHINGNCLLCHPECRGGCWGPTSAQCRRCVHYRVWDSGALDRKNELWNPPNDPTVTYMLNKDAFSPSAYGYPKSDREQKILESSMHFTCEVACPAEMPFTIFDPLTGDLTCHTSASLNSNSVFVERQRSESTAISRNLGTGLVVPLAVVFIISVICITLTCLFKQRQKRQLKNSFITKPSTSRFVRVFDKVLRLHDEPKNGQSYRMVSYTAGQTSGTLAAENNGYLGNSDARGASLYADSNRITWSSSEGSACQFCRDSSADGVKSPQLTLIYRNSHSYNPIYRRSARQQPNMGRLVLINLDDIQLLENKVALGSGAFGAVYKGIWRIPDDVEDVQVPTFEGPDNRRYVNVAVKILNEQNGPGDLQALLEEAKVMCSVRHKNCLQLLGVCLAGSQRYLVSEYIANGSLDGYIRRSRHDLPHRLLLLWADQIADGMAYLQSAGIIHRDLATRNVLVKERDWVQITDFGLAKMLSGEEEESEEVVVQSGRVPIRWLAIETLTSGRYSFKTDIWAYGVTLWEIFTFGQRPYPTIETKDVKRYVVTGGRLQQPDICTLESYQRLLLACWRENPEERISFADILQLLRSKADTPEYFLHSRPTSSLISTNTRITRLSGAYSESSARRDRDSGPSPPGGLTNTPSFGSSFQSNAVRQRSGSHRSSDGLPPRAPMNHTIIPRVMRSQSHRPTQYDLELESLPTTIEYTTASNDSVLEDDDGGICNVGNDMATSEEVTLALSTPNNENTQPNAGSGGYVWPLPMTDHTDSQNGGVGGEYVGPLFRNFIGNTND</sequence>
<proteinExistence type="predicted"/>
<feature type="transmembrane region" description="Helical" evidence="17">
    <location>
        <begin position="946"/>
        <end position="967"/>
    </location>
</feature>
<keyword evidence="13" id="KW-0675">Receptor</keyword>
<accession>A0A564Y9B4</accession>
<dbReference type="InterPro" id="IPR050122">
    <property type="entry name" value="RTK"/>
</dbReference>
<dbReference type="InterPro" id="IPR000719">
    <property type="entry name" value="Prot_kinase_dom"/>
</dbReference>
<evidence type="ECO:0000256" key="8">
    <source>
        <dbReference type="ARBA" id="ARBA00022777"/>
    </source>
</evidence>
<evidence type="ECO:0000256" key="1">
    <source>
        <dbReference type="ARBA" id="ARBA00004308"/>
    </source>
</evidence>
<evidence type="ECO:0000256" key="12">
    <source>
        <dbReference type="ARBA" id="ARBA00023137"/>
    </source>
</evidence>
<dbReference type="SUPFAM" id="SSF56112">
    <property type="entry name" value="Protein kinase-like (PK-like)"/>
    <property type="match status" value="1"/>
</dbReference>
<dbReference type="InterPro" id="IPR020635">
    <property type="entry name" value="Tyr_kinase_cat_dom"/>
</dbReference>
<dbReference type="Gene3D" id="3.30.200.20">
    <property type="entry name" value="Phosphorylase Kinase, domain 1"/>
    <property type="match status" value="1"/>
</dbReference>
<evidence type="ECO:0000256" key="6">
    <source>
        <dbReference type="ARBA" id="ARBA00022692"/>
    </source>
</evidence>
<dbReference type="InterPro" id="IPR009030">
    <property type="entry name" value="Growth_fac_rcpt_cys_sf"/>
</dbReference>
<dbReference type="GO" id="GO:0050793">
    <property type="term" value="P:regulation of developmental process"/>
    <property type="evidence" value="ECO:0007669"/>
    <property type="project" value="UniProtKB-ARBA"/>
</dbReference>
<evidence type="ECO:0000256" key="3">
    <source>
        <dbReference type="ARBA" id="ARBA00011902"/>
    </source>
</evidence>
<dbReference type="SMART" id="SM00261">
    <property type="entry name" value="FU"/>
    <property type="match status" value="6"/>
</dbReference>
<feature type="domain" description="Protein kinase" evidence="18">
    <location>
        <begin position="1111"/>
        <end position="1397"/>
    </location>
</feature>
<comment type="catalytic activity">
    <reaction evidence="15">
        <text>L-tyrosyl-[protein] + ATP = O-phospho-L-tyrosyl-[protein] + ADP + H(+)</text>
        <dbReference type="Rhea" id="RHEA:10596"/>
        <dbReference type="Rhea" id="RHEA-COMP:10136"/>
        <dbReference type="Rhea" id="RHEA-COMP:20101"/>
        <dbReference type="ChEBI" id="CHEBI:15378"/>
        <dbReference type="ChEBI" id="CHEBI:30616"/>
        <dbReference type="ChEBI" id="CHEBI:46858"/>
        <dbReference type="ChEBI" id="CHEBI:61978"/>
        <dbReference type="ChEBI" id="CHEBI:456216"/>
        <dbReference type="EC" id="2.7.10.1"/>
    </reaction>
</comment>
<keyword evidence="9" id="KW-0067">ATP-binding</keyword>
<keyword evidence="6 17" id="KW-0812">Transmembrane</keyword>
<gene>
    <name evidence="19" type="ORF">WMSIL1_LOCUS4263</name>
</gene>
<dbReference type="EMBL" id="CABIJS010000122">
    <property type="protein sequence ID" value="VUZ43862.1"/>
    <property type="molecule type" value="Genomic_DNA"/>
</dbReference>
<dbReference type="GO" id="GO:0048468">
    <property type="term" value="P:cell development"/>
    <property type="evidence" value="ECO:0007669"/>
    <property type="project" value="UniProtKB-ARBA"/>
</dbReference>
<keyword evidence="11 17" id="KW-0472">Membrane</keyword>
<keyword evidence="12" id="KW-0829">Tyrosine-protein kinase</keyword>
<dbReference type="Gene3D" id="3.80.20.20">
    <property type="entry name" value="Receptor L-domain"/>
    <property type="match status" value="2"/>
</dbReference>
<keyword evidence="8" id="KW-0418">Kinase</keyword>
<name>A0A564Y9B4_HYMDI</name>
<dbReference type="PRINTS" id="PR00109">
    <property type="entry name" value="TYRKINASE"/>
</dbReference>
<evidence type="ECO:0000256" key="16">
    <source>
        <dbReference type="SAM" id="MobiDB-lite"/>
    </source>
</evidence>
<dbReference type="Gene3D" id="1.10.510.10">
    <property type="entry name" value="Transferase(Phosphotransferase) domain 1"/>
    <property type="match status" value="1"/>
</dbReference>
<organism evidence="19 20">
    <name type="scientific">Hymenolepis diminuta</name>
    <name type="common">Rat tapeworm</name>
    <dbReference type="NCBI Taxonomy" id="6216"/>
    <lineage>
        <taxon>Eukaryota</taxon>
        <taxon>Metazoa</taxon>
        <taxon>Spiralia</taxon>
        <taxon>Lophotrochozoa</taxon>
        <taxon>Platyhelminthes</taxon>
        <taxon>Cestoda</taxon>
        <taxon>Eucestoda</taxon>
        <taxon>Cyclophyllidea</taxon>
        <taxon>Hymenolepididae</taxon>
        <taxon>Hymenolepis</taxon>
    </lineage>
</organism>
<dbReference type="EC" id="2.7.10.1" evidence="3"/>
<dbReference type="PROSITE" id="PS00109">
    <property type="entry name" value="PROTEIN_KINASE_TYR"/>
    <property type="match status" value="1"/>
</dbReference>
<dbReference type="Pfam" id="PF00757">
    <property type="entry name" value="Furin-like"/>
    <property type="match status" value="1"/>
</dbReference>
<dbReference type="PANTHER" id="PTHR24416">
    <property type="entry name" value="TYROSINE-PROTEIN KINASE RECEPTOR"/>
    <property type="match status" value="1"/>
</dbReference>
<keyword evidence="14" id="KW-0325">Glycoprotein</keyword>
<dbReference type="InterPro" id="IPR001245">
    <property type="entry name" value="Ser-Thr/Tyr_kinase_cat_dom"/>
</dbReference>
<evidence type="ECO:0000256" key="17">
    <source>
        <dbReference type="SAM" id="Phobius"/>
    </source>
</evidence>
<dbReference type="GO" id="GO:0030182">
    <property type="term" value="P:neuron differentiation"/>
    <property type="evidence" value="ECO:0007669"/>
    <property type="project" value="UniProtKB-ARBA"/>
</dbReference>
<evidence type="ECO:0000256" key="13">
    <source>
        <dbReference type="ARBA" id="ARBA00023170"/>
    </source>
</evidence>
<keyword evidence="5" id="KW-0808">Transferase</keyword>
<reference evidence="19 20" key="1">
    <citation type="submission" date="2019-07" db="EMBL/GenBank/DDBJ databases">
        <authorList>
            <person name="Jastrzebski P J."/>
            <person name="Paukszto L."/>
            <person name="Jastrzebski P J."/>
        </authorList>
    </citation>
    <scope>NUCLEOTIDE SEQUENCE [LARGE SCALE GENOMIC DNA]</scope>
    <source>
        <strain evidence="19 20">WMS-il1</strain>
    </source>
</reference>
<dbReference type="CDD" id="cd00064">
    <property type="entry name" value="FU"/>
    <property type="match status" value="5"/>
</dbReference>
<feature type="compositionally biased region" description="Polar residues" evidence="16">
    <location>
        <begin position="1438"/>
        <end position="1456"/>
    </location>
</feature>
<dbReference type="GO" id="GO:0004714">
    <property type="term" value="F:transmembrane receptor protein tyrosine kinase activity"/>
    <property type="evidence" value="ECO:0007669"/>
    <property type="project" value="UniProtKB-EC"/>
</dbReference>
<dbReference type="GO" id="GO:0012505">
    <property type="term" value="C:endomembrane system"/>
    <property type="evidence" value="ECO:0007669"/>
    <property type="project" value="UniProtKB-SubCell"/>
</dbReference>
<evidence type="ECO:0000256" key="14">
    <source>
        <dbReference type="ARBA" id="ARBA00023180"/>
    </source>
</evidence>
<dbReference type="InterPro" id="IPR008266">
    <property type="entry name" value="Tyr_kinase_AS"/>
</dbReference>
<protein>
    <recommendedName>
        <fullName evidence="3">receptor protein-tyrosine kinase</fullName>
        <ecNumber evidence="3">2.7.10.1</ecNumber>
    </recommendedName>
</protein>
<dbReference type="FunFam" id="1.10.510.10:FF:001512">
    <property type="entry name" value="Receptor tyrosine-protein kinase erbB-2"/>
    <property type="match status" value="1"/>
</dbReference>
<evidence type="ECO:0000256" key="4">
    <source>
        <dbReference type="ARBA" id="ARBA00022553"/>
    </source>
</evidence>
<dbReference type="SUPFAM" id="SSF52058">
    <property type="entry name" value="L domain-like"/>
    <property type="match status" value="2"/>
</dbReference>
<dbReference type="Gene3D" id="2.10.220.10">
    <property type="entry name" value="Hormone Receptor, Insulin-like Growth Factor Receptor 1, Chain A, domain 2"/>
    <property type="match status" value="3"/>
</dbReference>
<evidence type="ECO:0000256" key="7">
    <source>
        <dbReference type="ARBA" id="ARBA00022741"/>
    </source>
</evidence>
<dbReference type="GO" id="GO:0008284">
    <property type="term" value="P:positive regulation of cell population proliferation"/>
    <property type="evidence" value="ECO:0007669"/>
    <property type="project" value="TreeGrafter"/>
</dbReference>
<evidence type="ECO:0000256" key="9">
    <source>
        <dbReference type="ARBA" id="ARBA00022840"/>
    </source>
</evidence>
<dbReference type="Proteomes" id="UP000321570">
    <property type="component" value="Unassembled WGS sequence"/>
</dbReference>
<keyword evidence="20" id="KW-1185">Reference proteome</keyword>
<feature type="region of interest" description="Disordered" evidence="16">
    <location>
        <begin position="1416"/>
        <end position="1476"/>
    </location>
</feature>
<dbReference type="Pfam" id="PF01030">
    <property type="entry name" value="Recep_L_domain"/>
    <property type="match status" value="2"/>
</dbReference>
<evidence type="ECO:0000256" key="11">
    <source>
        <dbReference type="ARBA" id="ARBA00023136"/>
    </source>
</evidence>
<dbReference type="SUPFAM" id="SSF57184">
    <property type="entry name" value="Growth factor receptor domain"/>
    <property type="match status" value="3"/>
</dbReference>
<dbReference type="PROSITE" id="PS50011">
    <property type="entry name" value="PROTEIN_KINASE_DOM"/>
    <property type="match status" value="1"/>
</dbReference>
<evidence type="ECO:0000256" key="2">
    <source>
        <dbReference type="ARBA" id="ARBA00004479"/>
    </source>
</evidence>
<dbReference type="GO" id="GO:0043235">
    <property type="term" value="C:receptor complex"/>
    <property type="evidence" value="ECO:0007669"/>
    <property type="project" value="TreeGrafter"/>
</dbReference>
<keyword evidence="4" id="KW-0597">Phosphoprotein</keyword>